<evidence type="ECO:0008006" key="3">
    <source>
        <dbReference type="Google" id="ProtNLM"/>
    </source>
</evidence>
<dbReference type="SUPFAM" id="SSF56529">
    <property type="entry name" value="FAH"/>
    <property type="match status" value="1"/>
</dbReference>
<dbReference type="InterPro" id="IPR050772">
    <property type="entry name" value="Hydratase-Decarb/MhpD_sf"/>
</dbReference>
<comment type="caution">
    <text evidence="1">The sequence shown here is derived from an EMBL/GenBank/DDBJ whole genome shotgun (WGS) entry which is preliminary data.</text>
</comment>
<dbReference type="GO" id="GO:0008684">
    <property type="term" value="F:2-oxopent-4-enoate hydratase activity"/>
    <property type="evidence" value="ECO:0007669"/>
    <property type="project" value="TreeGrafter"/>
</dbReference>
<evidence type="ECO:0000313" key="2">
    <source>
        <dbReference type="Proteomes" id="UP000699985"/>
    </source>
</evidence>
<evidence type="ECO:0000313" key="1">
    <source>
        <dbReference type="EMBL" id="NCU50830.1"/>
    </source>
</evidence>
<dbReference type="PANTHER" id="PTHR30143:SF0">
    <property type="entry name" value="2-KETO-4-PENTENOATE HYDRATASE"/>
    <property type="match status" value="1"/>
</dbReference>
<dbReference type="InterPro" id="IPR036663">
    <property type="entry name" value="Fumarylacetoacetase_C_sf"/>
</dbReference>
<sequence length="257" mass="28793">MSNKIKILGDKIAEARFKGKFLPKISKSLINNPNIAAQICRYAEMELLWNPIGFKAGATNKSMWKKLKAKKPFFSYLYEESTYKNNGKMPFQKNLIGAELEVAFKIKNEVFNFNKKITKSNVSKFIIGMAPAIEIVGFRQKLKAIDCLGRMISDFGLNVAFVAGKLKKYSLKKITSIPTVLTNKTAKKDYPGNTKIVLGNPINSLIWLLNEIRKNNMILSFDFWVTTGSSTPIIPIKKGDLFSGSIKGLGKVSLKIN</sequence>
<gene>
    <name evidence="1" type="ORF">EBX29_03570</name>
</gene>
<protein>
    <recommendedName>
        <fullName evidence="3">2-keto-4-pentenoate hydratase</fullName>
    </recommendedName>
</protein>
<organism evidence="1 2">
    <name type="scientific">Candidatus Fonsibacter lacus</name>
    <dbReference type="NCBI Taxonomy" id="2576439"/>
    <lineage>
        <taxon>Bacteria</taxon>
        <taxon>Pseudomonadati</taxon>
        <taxon>Pseudomonadota</taxon>
        <taxon>Alphaproteobacteria</taxon>
        <taxon>Candidatus Pelagibacterales</taxon>
        <taxon>Candidatus Pelagibacterales incertae sedis</taxon>
        <taxon>Candidatus Fonsibacter</taxon>
    </lineage>
</organism>
<dbReference type="PANTHER" id="PTHR30143">
    <property type="entry name" value="ACID HYDRATASE"/>
    <property type="match status" value="1"/>
</dbReference>
<dbReference type="GO" id="GO:0005737">
    <property type="term" value="C:cytoplasm"/>
    <property type="evidence" value="ECO:0007669"/>
    <property type="project" value="TreeGrafter"/>
</dbReference>
<dbReference type="Proteomes" id="UP000699985">
    <property type="component" value="Unassembled WGS sequence"/>
</dbReference>
<proteinExistence type="predicted"/>
<reference evidence="1" key="1">
    <citation type="submission" date="2018-10" db="EMBL/GenBank/DDBJ databases">
        <title>Iterative Subtractive Binning of Freshwater Chronoseries Metagenomes Recovers Nearly Complete Genomes from over Four Hundred Novel Species.</title>
        <authorList>
            <person name="Rodriguez-R L.M."/>
            <person name="Tsementzi D."/>
            <person name="Luo C."/>
            <person name="Konstantinidis K.T."/>
        </authorList>
    </citation>
    <scope>NUCLEOTIDE SEQUENCE</scope>
    <source>
        <strain evidence="1">WB8_1A_003</strain>
    </source>
</reference>
<dbReference type="EMBL" id="RGMI01000186">
    <property type="protein sequence ID" value="NCU50830.1"/>
    <property type="molecule type" value="Genomic_DNA"/>
</dbReference>
<name>A0A966HKI3_9PROT</name>
<accession>A0A966HKI3</accession>
<dbReference type="Gene3D" id="3.90.850.10">
    <property type="entry name" value="Fumarylacetoacetase-like, C-terminal domain"/>
    <property type="match status" value="1"/>
</dbReference>
<dbReference type="AlphaFoldDB" id="A0A966HKI3"/>